<proteinExistence type="predicted"/>
<accession>A0ABU7CFI2</accession>
<evidence type="ECO:0000313" key="1">
    <source>
        <dbReference type="EMBL" id="MED6261722.1"/>
    </source>
</evidence>
<name>A0ABU7CFI2_9TELE</name>
<protein>
    <submittedName>
        <fullName evidence="1">Uncharacterized protein</fullName>
    </submittedName>
</protein>
<gene>
    <name evidence="1" type="ORF">ATANTOWER_009051</name>
</gene>
<evidence type="ECO:0000313" key="2">
    <source>
        <dbReference type="Proteomes" id="UP001345963"/>
    </source>
</evidence>
<reference evidence="1 2" key="1">
    <citation type="submission" date="2021-07" db="EMBL/GenBank/DDBJ databases">
        <authorList>
            <person name="Palmer J.M."/>
        </authorList>
    </citation>
    <scope>NUCLEOTIDE SEQUENCE [LARGE SCALE GENOMIC DNA]</scope>
    <source>
        <strain evidence="1 2">AT_MEX2019</strain>
        <tissue evidence="1">Muscle</tissue>
    </source>
</reference>
<dbReference type="EMBL" id="JAHUTI010090609">
    <property type="protein sequence ID" value="MED6261722.1"/>
    <property type="molecule type" value="Genomic_DNA"/>
</dbReference>
<sequence length="88" mass="9892">MTASPSMYPSVRPTRARGVNLLEVRVLPIYIDPAPTSQFMGKWKLHHSSKLFQVGLHLSALEDMELDVVVFLESMLRSSAGFTSRETE</sequence>
<keyword evidence="2" id="KW-1185">Reference proteome</keyword>
<comment type="caution">
    <text evidence="1">The sequence shown here is derived from an EMBL/GenBank/DDBJ whole genome shotgun (WGS) entry which is preliminary data.</text>
</comment>
<dbReference type="Proteomes" id="UP001345963">
    <property type="component" value="Unassembled WGS sequence"/>
</dbReference>
<organism evidence="1 2">
    <name type="scientific">Ataeniobius toweri</name>
    <dbReference type="NCBI Taxonomy" id="208326"/>
    <lineage>
        <taxon>Eukaryota</taxon>
        <taxon>Metazoa</taxon>
        <taxon>Chordata</taxon>
        <taxon>Craniata</taxon>
        <taxon>Vertebrata</taxon>
        <taxon>Euteleostomi</taxon>
        <taxon>Actinopterygii</taxon>
        <taxon>Neopterygii</taxon>
        <taxon>Teleostei</taxon>
        <taxon>Neoteleostei</taxon>
        <taxon>Acanthomorphata</taxon>
        <taxon>Ovalentaria</taxon>
        <taxon>Atherinomorphae</taxon>
        <taxon>Cyprinodontiformes</taxon>
        <taxon>Goodeidae</taxon>
        <taxon>Ataeniobius</taxon>
    </lineage>
</organism>